<sequence length="229" mass="26022">MDPLDLDLINDLLEGEAYLKERIREQSGEFEKKTRIMTSTLDKVHSTPKSEIPALLETVRPVFHSCQEITATLAETIPPDELWKWKELWTTPLRAAVFSVVFACFLTDGTLAPLVAVAEKIGIREEWNDRFSLTPEDYLHGVITLINELSRLAVNAVTLGDFEAPLRISVFAKEVFTGFSMLNLKNDLLRRRFDSLKYDIKKIEEVVYDVSLRKLVPSPTETPMGESHG</sequence>
<keyword evidence="4" id="KW-0963">Cytoplasm</keyword>
<reference evidence="8" key="1">
    <citation type="submission" date="2019-10" db="EMBL/GenBank/DDBJ databases">
        <authorList>
            <consortium name="DOE Joint Genome Institute"/>
            <person name="Kuo A."/>
            <person name="Miyauchi S."/>
            <person name="Kiss E."/>
            <person name="Drula E."/>
            <person name="Kohler A."/>
            <person name="Sanchez-Garcia M."/>
            <person name="Andreopoulos B."/>
            <person name="Barry K.W."/>
            <person name="Bonito G."/>
            <person name="Buee M."/>
            <person name="Carver A."/>
            <person name="Chen C."/>
            <person name="Cichocki N."/>
            <person name="Clum A."/>
            <person name="Culley D."/>
            <person name="Crous P.W."/>
            <person name="Fauchery L."/>
            <person name="Girlanda M."/>
            <person name="Hayes R."/>
            <person name="Keri Z."/>
            <person name="LaButti K."/>
            <person name="Lipzen A."/>
            <person name="Lombard V."/>
            <person name="Magnuson J."/>
            <person name="Maillard F."/>
            <person name="Morin E."/>
            <person name="Murat C."/>
            <person name="Nolan M."/>
            <person name="Ohm R."/>
            <person name="Pangilinan J."/>
            <person name="Pereira M."/>
            <person name="Perotto S."/>
            <person name="Peter M."/>
            <person name="Riley R."/>
            <person name="Sitrit Y."/>
            <person name="Stielow B."/>
            <person name="Szollosi G."/>
            <person name="Zifcakova L."/>
            <person name="Stursova M."/>
            <person name="Spatafora J.W."/>
            <person name="Tedersoo L."/>
            <person name="Vaario L.-M."/>
            <person name="Yamada A."/>
            <person name="Yan M."/>
            <person name="Wang P."/>
            <person name="Xu J."/>
            <person name="Bruns T."/>
            <person name="Baldrian P."/>
            <person name="Vilgalys R."/>
            <person name="Henrissat B."/>
            <person name="Grigoriev I.V."/>
            <person name="Hibbett D."/>
            <person name="Nagy L.G."/>
            <person name="Martin F.M."/>
        </authorList>
    </citation>
    <scope>NUCLEOTIDE SEQUENCE</scope>
    <source>
        <strain evidence="8">Prilba</strain>
    </source>
</reference>
<comment type="subcellular location">
    <subcellularLocation>
        <location evidence="2">Cytoplasm</location>
    </subcellularLocation>
    <subcellularLocation>
        <location evidence="1">Nucleus</location>
    </subcellularLocation>
</comment>
<dbReference type="GO" id="GO:0016070">
    <property type="term" value="P:RNA metabolic process"/>
    <property type="evidence" value="ECO:0007669"/>
    <property type="project" value="InterPro"/>
</dbReference>
<keyword evidence="7" id="KW-0539">Nucleus</keyword>
<dbReference type="EMBL" id="WHVB01000012">
    <property type="protein sequence ID" value="KAF8478141.1"/>
    <property type="molecule type" value="Genomic_DNA"/>
</dbReference>
<dbReference type="AlphaFoldDB" id="A0A9P5MTC5"/>
<evidence type="ECO:0000256" key="3">
    <source>
        <dbReference type="ARBA" id="ARBA00005902"/>
    </source>
</evidence>
<dbReference type="GO" id="GO:0003697">
    <property type="term" value="F:single-stranded DNA binding"/>
    <property type="evidence" value="ECO:0007669"/>
    <property type="project" value="InterPro"/>
</dbReference>
<dbReference type="CDD" id="cd14819">
    <property type="entry name" value="Translin"/>
    <property type="match status" value="1"/>
</dbReference>
<comment type="similarity">
    <text evidence="3">Belongs to the translin family.</text>
</comment>
<evidence type="ECO:0000256" key="6">
    <source>
        <dbReference type="ARBA" id="ARBA00023125"/>
    </source>
</evidence>
<gene>
    <name evidence="8" type="ORF">DFH94DRAFT_753961</name>
</gene>
<dbReference type="GO" id="GO:0003723">
    <property type="term" value="F:RNA binding"/>
    <property type="evidence" value="ECO:0007669"/>
    <property type="project" value="UniProtKB-KW"/>
</dbReference>
<evidence type="ECO:0000256" key="5">
    <source>
        <dbReference type="ARBA" id="ARBA00022884"/>
    </source>
</evidence>
<keyword evidence="9" id="KW-1185">Reference proteome</keyword>
<dbReference type="Gene3D" id="1.20.58.190">
    <property type="entry name" value="Translin, domain 1"/>
    <property type="match status" value="1"/>
</dbReference>
<dbReference type="SUPFAM" id="SSF74784">
    <property type="entry name" value="Translin"/>
    <property type="match status" value="1"/>
</dbReference>
<dbReference type="InterPro" id="IPR033956">
    <property type="entry name" value="Translin"/>
</dbReference>
<reference evidence="8" key="2">
    <citation type="journal article" date="2020" name="Nat. Commun.">
        <title>Large-scale genome sequencing of mycorrhizal fungi provides insights into the early evolution of symbiotic traits.</title>
        <authorList>
            <person name="Miyauchi S."/>
            <person name="Kiss E."/>
            <person name="Kuo A."/>
            <person name="Drula E."/>
            <person name="Kohler A."/>
            <person name="Sanchez-Garcia M."/>
            <person name="Morin E."/>
            <person name="Andreopoulos B."/>
            <person name="Barry K.W."/>
            <person name="Bonito G."/>
            <person name="Buee M."/>
            <person name="Carver A."/>
            <person name="Chen C."/>
            <person name="Cichocki N."/>
            <person name="Clum A."/>
            <person name="Culley D."/>
            <person name="Crous P.W."/>
            <person name="Fauchery L."/>
            <person name="Girlanda M."/>
            <person name="Hayes R.D."/>
            <person name="Keri Z."/>
            <person name="LaButti K."/>
            <person name="Lipzen A."/>
            <person name="Lombard V."/>
            <person name="Magnuson J."/>
            <person name="Maillard F."/>
            <person name="Murat C."/>
            <person name="Nolan M."/>
            <person name="Ohm R.A."/>
            <person name="Pangilinan J."/>
            <person name="Pereira M.F."/>
            <person name="Perotto S."/>
            <person name="Peter M."/>
            <person name="Pfister S."/>
            <person name="Riley R."/>
            <person name="Sitrit Y."/>
            <person name="Stielow J.B."/>
            <person name="Szollosi G."/>
            <person name="Zifcakova L."/>
            <person name="Stursova M."/>
            <person name="Spatafora J.W."/>
            <person name="Tedersoo L."/>
            <person name="Vaario L.M."/>
            <person name="Yamada A."/>
            <person name="Yan M."/>
            <person name="Wang P."/>
            <person name="Xu J."/>
            <person name="Bruns T."/>
            <person name="Baldrian P."/>
            <person name="Vilgalys R."/>
            <person name="Dunand C."/>
            <person name="Henrissat B."/>
            <person name="Grigoriev I.V."/>
            <person name="Hibbett D."/>
            <person name="Nagy L.G."/>
            <person name="Martin F.M."/>
        </authorList>
    </citation>
    <scope>NUCLEOTIDE SEQUENCE</scope>
    <source>
        <strain evidence="8">Prilba</strain>
    </source>
</reference>
<dbReference type="GO" id="GO:0005634">
    <property type="term" value="C:nucleus"/>
    <property type="evidence" value="ECO:0007669"/>
    <property type="project" value="UniProtKB-SubCell"/>
</dbReference>
<dbReference type="InterPro" id="IPR016068">
    <property type="entry name" value="Translin_N"/>
</dbReference>
<evidence type="ECO:0000256" key="2">
    <source>
        <dbReference type="ARBA" id="ARBA00004496"/>
    </source>
</evidence>
<name>A0A9P5MTC5_9AGAM</name>
<evidence type="ECO:0000313" key="8">
    <source>
        <dbReference type="EMBL" id="KAF8478141.1"/>
    </source>
</evidence>
<keyword evidence="5" id="KW-0694">RNA-binding</keyword>
<evidence type="ECO:0000256" key="7">
    <source>
        <dbReference type="ARBA" id="ARBA00023242"/>
    </source>
</evidence>
<dbReference type="OrthoDB" id="829at2759"/>
<dbReference type="InterPro" id="IPR016069">
    <property type="entry name" value="Translin_C"/>
</dbReference>
<dbReference type="Proteomes" id="UP000759537">
    <property type="component" value="Unassembled WGS sequence"/>
</dbReference>
<dbReference type="InterPro" id="IPR036081">
    <property type="entry name" value="Translin_sf"/>
</dbReference>
<protein>
    <submittedName>
        <fullName evidence="8">Translin</fullName>
    </submittedName>
</protein>
<dbReference type="GO" id="GO:0043565">
    <property type="term" value="F:sequence-specific DNA binding"/>
    <property type="evidence" value="ECO:0007669"/>
    <property type="project" value="InterPro"/>
</dbReference>
<evidence type="ECO:0000256" key="4">
    <source>
        <dbReference type="ARBA" id="ARBA00022490"/>
    </source>
</evidence>
<dbReference type="Pfam" id="PF01997">
    <property type="entry name" value="Translin"/>
    <property type="match status" value="1"/>
</dbReference>
<dbReference type="FunFam" id="1.20.58.200:FF:000002">
    <property type="entry name" value="Putative translin"/>
    <property type="match status" value="1"/>
</dbReference>
<dbReference type="PANTHER" id="PTHR10741">
    <property type="entry name" value="TRANSLIN AND TRANSLIN ASSOCIATED PROTEIN X"/>
    <property type="match status" value="1"/>
</dbReference>
<evidence type="ECO:0000313" key="9">
    <source>
        <dbReference type="Proteomes" id="UP000759537"/>
    </source>
</evidence>
<dbReference type="Gene3D" id="1.20.58.200">
    <property type="entry name" value="Translin, domain 2"/>
    <property type="match status" value="1"/>
</dbReference>
<organism evidence="8 9">
    <name type="scientific">Russula ochroleuca</name>
    <dbReference type="NCBI Taxonomy" id="152965"/>
    <lineage>
        <taxon>Eukaryota</taxon>
        <taxon>Fungi</taxon>
        <taxon>Dikarya</taxon>
        <taxon>Basidiomycota</taxon>
        <taxon>Agaricomycotina</taxon>
        <taxon>Agaricomycetes</taxon>
        <taxon>Russulales</taxon>
        <taxon>Russulaceae</taxon>
        <taxon>Russula</taxon>
    </lineage>
</organism>
<comment type="caution">
    <text evidence="8">The sequence shown here is derived from an EMBL/GenBank/DDBJ whole genome shotgun (WGS) entry which is preliminary data.</text>
</comment>
<dbReference type="InterPro" id="IPR002848">
    <property type="entry name" value="Translin_fam"/>
</dbReference>
<keyword evidence="6" id="KW-0238">DNA-binding</keyword>
<evidence type="ECO:0000256" key="1">
    <source>
        <dbReference type="ARBA" id="ARBA00004123"/>
    </source>
</evidence>
<accession>A0A9P5MTC5</accession>
<dbReference type="GO" id="GO:0005737">
    <property type="term" value="C:cytoplasm"/>
    <property type="evidence" value="ECO:0007669"/>
    <property type="project" value="UniProtKB-SubCell"/>
</dbReference>
<proteinExistence type="inferred from homology"/>